<proteinExistence type="predicted"/>
<accession>A0AA86JIQ8</accession>
<name>A0AA86JIQ8_9CLOT</name>
<evidence type="ECO:0000313" key="2">
    <source>
        <dbReference type="Proteomes" id="UP000789738"/>
    </source>
</evidence>
<comment type="caution">
    <text evidence="1">The sequence shown here is derived from an EMBL/GenBank/DDBJ whole genome shotgun (WGS) entry which is preliminary data.</text>
</comment>
<dbReference type="AlphaFoldDB" id="A0AA86JIQ8"/>
<dbReference type="Proteomes" id="UP000789738">
    <property type="component" value="Unassembled WGS sequence"/>
</dbReference>
<dbReference type="EMBL" id="CAKJVE010000004">
    <property type="protein sequence ID" value="CAG9708783.1"/>
    <property type="molecule type" value="Genomic_DNA"/>
</dbReference>
<sequence length="59" mass="7032">MRLVFSSASSENPECAKKNRRLKGLRFIKAIVFYWICIFIEDYIIVALAIFLFFKKLLR</sequence>
<protein>
    <submittedName>
        <fullName evidence="1">Uncharacterized protein</fullName>
    </submittedName>
</protein>
<reference evidence="1" key="1">
    <citation type="submission" date="2021-10" db="EMBL/GenBank/DDBJ databases">
        <authorList>
            <person name="Mesa V."/>
        </authorList>
    </citation>
    <scope>NUCLEOTIDE SEQUENCE</scope>
    <source>
        <strain evidence="1">CC3_PB</strain>
    </source>
</reference>
<evidence type="ECO:0000313" key="1">
    <source>
        <dbReference type="EMBL" id="CAG9708783.1"/>
    </source>
</evidence>
<dbReference type="RefSeq" id="WP_410746890.1">
    <property type="nucleotide sequence ID" value="NZ_CAMTCJ010000133.1"/>
</dbReference>
<organism evidence="1 2">
    <name type="scientific">Clostridium neonatale</name>
    <dbReference type="NCBI Taxonomy" id="137838"/>
    <lineage>
        <taxon>Bacteria</taxon>
        <taxon>Bacillati</taxon>
        <taxon>Bacillota</taxon>
        <taxon>Clostridia</taxon>
        <taxon>Eubacteriales</taxon>
        <taxon>Clostridiaceae</taxon>
        <taxon>Clostridium</taxon>
    </lineage>
</organism>
<gene>
    <name evidence="1" type="ORF">CNEO_43834</name>
</gene>